<evidence type="ECO:0000313" key="3">
    <source>
        <dbReference type="Proteomes" id="UP000192639"/>
    </source>
</evidence>
<keyword evidence="3" id="KW-1185">Reference proteome</keyword>
<accession>A0A1Y1S8Q1</accession>
<organism evidence="2 3">
    <name type="scientific">Enterospora canceri</name>
    <dbReference type="NCBI Taxonomy" id="1081671"/>
    <lineage>
        <taxon>Eukaryota</taxon>
        <taxon>Fungi</taxon>
        <taxon>Fungi incertae sedis</taxon>
        <taxon>Microsporidia</taxon>
        <taxon>Enterocytozoonidae</taxon>
        <taxon>Enterospora</taxon>
    </lineage>
</organism>
<protein>
    <submittedName>
        <fullName evidence="2">SWP12</fullName>
    </submittedName>
</protein>
<dbReference type="AlphaFoldDB" id="A0A1Y1S8Q1"/>
<dbReference type="SUPFAM" id="SSF103657">
    <property type="entry name" value="BAR/IMD domain-like"/>
    <property type="match status" value="1"/>
</dbReference>
<keyword evidence="1" id="KW-0175">Coiled coil</keyword>
<sequence>MMQDAKRYIERKMKKIDYIHTKLPEGYDDVETRYRKVRDEISVLQGVTKGLSNYEFGGTILKNLSSWSTTLGKSTNIKSLRRDDIYTDTAFVGMELANSVSDKHLKQVCSDFSASYEGIAADKRKMNEKMSDIVEELAVLKKKCRHIDHQRTTVKNTRYDLEELVQSNVYKEEEKEALEKKFTKNAKEVVVDMTEFMHLSMINGIIMKIAQAHREFCEKAADHLAKFN</sequence>
<dbReference type="Gene3D" id="1.20.1270.60">
    <property type="entry name" value="Arfaptin homology (AH) domain/BAR domain"/>
    <property type="match status" value="1"/>
</dbReference>
<gene>
    <name evidence="2" type="primary">SWP12</name>
    <name evidence="2" type="ORF">ECANGB1_2216</name>
</gene>
<dbReference type="EMBL" id="LWDP01000008">
    <property type="protein sequence ID" value="ORD94820.1"/>
    <property type="molecule type" value="Genomic_DNA"/>
</dbReference>
<dbReference type="InterPro" id="IPR027267">
    <property type="entry name" value="AH/BAR_dom_sf"/>
</dbReference>
<evidence type="ECO:0000256" key="1">
    <source>
        <dbReference type="SAM" id="Coils"/>
    </source>
</evidence>
<name>A0A1Y1S8Q1_9MICR</name>
<evidence type="ECO:0000313" key="2">
    <source>
        <dbReference type="EMBL" id="ORD94820.1"/>
    </source>
</evidence>
<dbReference type="SMR" id="A0A1Y1S8Q1"/>
<dbReference type="Proteomes" id="UP000192639">
    <property type="component" value="Unassembled WGS sequence"/>
</dbReference>
<proteinExistence type="predicted"/>
<dbReference type="VEuPathDB" id="MicrosporidiaDB:ECANGB1_2216"/>
<dbReference type="OrthoDB" id="2191916at2759"/>
<comment type="caution">
    <text evidence="2">The sequence shown here is derived from an EMBL/GenBank/DDBJ whole genome shotgun (WGS) entry which is preliminary data.</text>
</comment>
<reference evidence="2 3" key="1">
    <citation type="journal article" date="2017" name="Environ. Microbiol.">
        <title>Decay of the glycolytic pathway and adaptation to intranuclear parasitism within Enterocytozoonidae microsporidia.</title>
        <authorList>
            <person name="Wiredu Boakye D."/>
            <person name="Jaroenlak P."/>
            <person name="Prachumwat A."/>
            <person name="Williams T.A."/>
            <person name="Bateman K.S."/>
            <person name="Itsathitphaisarn O."/>
            <person name="Sritunyalucksana K."/>
            <person name="Paszkiewicz K.H."/>
            <person name="Moore K.A."/>
            <person name="Stentiford G.D."/>
            <person name="Williams B.A."/>
        </authorList>
    </citation>
    <scope>NUCLEOTIDE SEQUENCE [LARGE SCALE GENOMIC DNA]</scope>
    <source>
        <strain evidence="2 3">GB1</strain>
    </source>
</reference>
<feature type="coiled-coil region" evidence="1">
    <location>
        <begin position="123"/>
        <end position="181"/>
    </location>
</feature>